<dbReference type="Proteomes" id="UP000177740">
    <property type="component" value="Unassembled WGS sequence"/>
</dbReference>
<gene>
    <name evidence="5" type="ORF">A2365_02400</name>
</gene>
<keyword evidence="2" id="KW-0547">Nucleotide-binding</keyword>
<protein>
    <recommendedName>
        <fullName evidence="4">PEP-utilising enzyme mobile domain-containing protein</fullName>
    </recommendedName>
</protein>
<dbReference type="Pfam" id="PF00391">
    <property type="entry name" value="PEP-utilizers"/>
    <property type="match status" value="1"/>
</dbReference>
<dbReference type="GO" id="GO:0008986">
    <property type="term" value="F:pyruvate, water dikinase activity"/>
    <property type="evidence" value="ECO:0007669"/>
    <property type="project" value="InterPro"/>
</dbReference>
<dbReference type="PANTHER" id="PTHR43030:SF1">
    <property type="entry name" value="PHOSPHOENOLPYRUVATE SYNTHASE"/>
    <property type="match status" value="1"/>
</dbReference>
<reference evidence="5 6" key="1">
    <citation type="journal article" date="2016" name="Nat. Commun.">
        <title>Thousands of microbial genomes shed light on interconnected biogeochemical processes in an aquifer system.</title>
        <authorList>
            <person name="Anantharaman K."/>
            <person name="Brown C.T."/>
            <person name="Hug L.A."/>
            <person name="Sharon I."/>
            <person name="Castelle C.J."/>
            <person name="Probst A.J."/>
            <person name="Thomas B.C."/>
            <person name="Singh A."/>
            <person name="Wilkins M.J."/>
            <person name="Karaoz U."/>
            <person name="Brodie E.L."/>
            <person name="Williams K.H."/>
            <person name="Hubbard S.S."/>
            <person name="Banfield J.F."/>
        </authorList>
    </citation>
    <scope>NUCLEOTIDE SEQUENCE [LARGE SCALE GENOMIC DNA]</scope>
</reference>
<evidence type="ECO:0000256" key="2">
    <source>
        <dbReference type="ARBA" id="ARBA00022741"/>
    </source>
</evidence>
<dbReference type="InterPro" id="IPR008279">
    <property type="entry name" value="PEP-util_enz_mobile_dom"/>
</dbReference>
<organism evidence="5 6">
    <name type="scientific">Candidatus Nealsonbacteria bacterium RIFOXYB1_FULL_40_15</name>
    <dbReference type="NCBI Taxonomy" id="1801677"/>
    <lineage>
        <taxon>Bacteria</taxon>
        <taxon>Candidatus Nealsoniibacteriota</taxon>
    </lineage>
</organism>
<evidence type="ECO:0000259" key="4">
    <source>
        <dbReference type="Pfam" id="PF00391"/>
    </source>
</evidence>
<comment type="caution">
    <text evidence="5">The sequence shown here is derived from an EMBL/GenBank/DDBJ whole genome shotgun (WGS) entry which is preliminary data.</text>
</comment>
<proteinExistence type="inferred from homology"/>
<dbReference type="PANTHER" id="PTHR43030">
    <property type="entry name" value="PHOSPHOENOLPYRUVATE SYNTHASE"/>
    <property type="match status" value="1"/>
</dbReference>
<accession>A0A1G2ELQ8</accession>
<name>A0A1G2ELQ8_9BACT</name>
<sequence>MANKWLIFTRGTVPLYRLDMFDQLLKFSKKFYGNDFSRLLYINEGNKLWWGLDENEVNILGKKLIKTLSDKNKSKKHISNYREYLKEAIKFSEKAIKADLTKLSKIRLIKLSKKLDEETAKAGTLANIDLDIFDIVFEDFFEDKIKELIGIKCNQNEPEKIIRKLSIPVVFSFIAKEQIELMNLSLNKKLSEKDIKEISEKYWWTNLGWENIKTRTLDDWKELIKEYQKDDKLQEKIKEFKKRNKRILLERKMIIKKYKIKKEINYWLKILDEYTLFHDWRKEYQIKWLSASREIMLETGRRLGLSADDLDWLRHKELCGLLEGKPFNEAEIKRRKEAVCLKISEGKISIWSGNNALLQHKKEIKEKEEILNEFKGKSANGGIVTARVKVCNGAAEALRKIEKGDILVTGMTVPDHVPAMKKATAIITNEGGITCHAAIVSRELGIPCIVGTKIATKVLKDGDLVEVDAERGIVKILERKNKK</sequence>
<dbReference type="GO" id="GO:0005524">
    <property type="term" value="F:ATP binding"/>
    <property type="evidence" value="ECO:0007669"/>
    <property type="project" value="UniProtKB-KW"/>
</dbReference>
<dbReference type="InterPro" id="IPR036637">
    <property type="entry name" value="Phosphohistidine_dom_sf"/>
</dbReference>
<evidence type="ECO:0000313" key="5">
    <source>
        <dbReference type="EMBL" id="OGZ26726.1"/>
    </source>
</evidence>
<dbReference type="SUPFAM" id="SSF52009">
    <property type="entry name" value="Phosphohistidine domain"/>
    <property type="match status" value="1"/>
</dbReference>
<keyword evidence="3" id="KW-0067">ATP-binding</keyword>
<dbReference type="AlphaFoldDB" id="A0A1G2ELQ8"/>
<evidence type="ECO:0000256" key="3">
    <source>
        <dbReference type="ARBA" id="ARBA00022840"/>
    </source>
</evidence>
<dbReference type="InterPro" id="IPR018274">
    <property type="entry name" value="PEP_util_AS"/>
</dbReference>
<evidence type="ECO:0000313" key="6">
    <source>
        <dbReference type="Proteomes" id="UP000177740"/>
    </source>
</evidence>
<feature type="domain" description="PEP-utilising enzyme mobile" evidence="4">
    <location>
        <begin position="401"/>
        <end position="472"/>
    </location>
</feature>
<dbReference type="EMBL" id="MHMM01000017">
    <property type="protein sequence ID" value="OGZ26726.1"/>
    <property type="molecule type" value="Genomic_DNA"/>
</dbReference>
<comment type="similarity">
    <text evidence="1">Belongs to the PEP-utilizing enzyme family.</text>
</comment>
<dbReference type="InterPro" id="IPR006319">
    <property type="entry name" value="PEP_synth"/>
</dbReference>
<dbReference type="PROSITE" id="PS00370">
    <property type="entry name" value="PEP_ENZYMES_PHOS_SITE"/>
    <property type="match status" value="1"/>
</dbReference>
<evidence type="ECO:0000256" key="1">
    <source>
        <dbReference type="ARBA" id="ARBA00007837"/>
    </source>
</evidence>
<dbReference type="STRING" id="1801677.A2365_02400"/>
<dbReference type="Gene3D" id="3.50.30.10">
    <property type="entry name" value="Phosphohistidine domain"/>
    <property type="match status" value="1"/>
</dbReference>